<dbReference type="SUPFAM" id="SSF88659">
    <property type="entry name" value="Sigma3 and sigma4 domains of RNA polymerase sigma factors"/>
    <property type="match status" value="1"/>
</dbReference>
<protein>
    <submittedName>
        <fullName evidence="7">RNA polymerase sigma factor</fullName>
    </submittedName>
</protein>
<evidence type="ECO:0000256" key="4">
    <source>
        <dbReference type="ARBA" id="ARBA00023163"/>
    </source>
</evidence>
<accession>A0A921SXY2</accession>
<dbReference type="AlphaFoldDB" id="A0A921SXY2"/>
<dbReference type="InterPro" id="IPR014284">
    <property type="entry name" value="RNA_pol_sigma-70_dom"/>
</dbReference>
<dbReference type="PANTHER" id="PTHR43133:SF61">
    <property type="entry name" value="ECF RNA POLYMERASE SIGMA FACTOR SIGC"/>
    <property type="match status" value="1"/>
</dbReference>
<dbReference type="EMBL" id="DYUE01000265">
    <property type="protein sequence ID" value="HJG92318.1"/>
    <property type="molecule type" value="Genomic_DNA"/>
</dbReference>
<keyword evidence="4" id="KW-0804">Transcription</keyword>
<dbReference type="GO" id="GO:0006352">
    <property type="term" value="P:DNA-templated transcription initiation"/>
    <property type="evidence" value="ECO:0007669"/>
    <property type="project" value="InterPro"/>
</dbReference>
<dbReference type="GO" id="GO:0016987">
    <property type="term" value="F:sigma factor activity"/>
    <property type="evidence" value="ECO:0007669"/>
    <property type="project" value="UniProtKB-KW"/>
</dbReference>
<dbReference type="InterPro" id="IPR013325">
    <property type="entry name" value="RNA_pol_sigma_r2"/>
</dbReference>
<dbReference type="Gene3D" id="1.10.1740.10">
    <property type="match status" value="1"/>
</dbReference>
<gene>
    <name evidence="7" type="ORF">K8V81_11425</name>
</gene>
<organism evidence="7 8">
    <name type="scientific">Brachybacterium massiliense</name>
    <dbReference type="NCBI Taxonomy" id="1755098"/>
    <lineage>
        <taxon>Bacteria</taxon>
        <taxon>Bacillati</taxon>
        <taxon>Actinomycetota</taxon>
        <taxon>Actinomycetes</taxon>
        <taxon>Micrococcales</taxon>
        <taxon>Dermabacteraceae</taxon>
        <taxon>Brachybacterium</taxon>
    </lineage>
</organism>
<feature type="domain" description="RNA polymerase sigma factor 70 region 4 type 2" evidence="6">
    <location>
        <begin position="157"/>
        <end position="208"/>
    </location>
</feature>
<dbReference type="InterPro" id="IPR013249">
    <property type="entry name" value="RNA_pol_sigma70_r4_t2"/>
</dbReference>
<evidence type="ECO:0000313" key="7">
    <source>
        <dbReference type="EMBL" id="HJG92318.1"/>
    </source>
</evidence>
<name>A0A921SXY2_9MICO</name>
<evidence type="ECO:0000259" key="6">
    <source>
        <dbReference type="Pfam" id="PF08281"/>
    </source>
</evidence>
<proteinExistence type="inferred from homology"/>
<sequence length="222" mass="24294">MDTERGPSPGGTTRHGQELARHVREGRLDAARHAVDGMLEAEGLDEVLAVLAPLTSTGHDALTLFLETLDGSGVVRRFAGAALLDPVAVEDVAQDSLISIAQSISGYDGRAKVTTWVHSIVRRRVADHLRRQRETVELQEADRPSARMSSLIADRVTVHQLLEQLPDLYRIPVVLRDLEQLPYREIAERLDRSEGTVKSQISRGRAMLAGRLEAGGTAAAER</sequence>
<dbReference type="InterPro" id="IPR007627">
    <property type="entry name" value="RNA_pol_sigma70_r2"/>
</dbReference>
<dbReference type="NCBIfam" id="TIGR02937">
    <property type="entry name" value="sigma70-ECF"/>
    <property type="match status" value="1"/>
</dbReference>
<reference evidence="7" key="2">
    <citation type="submission" date="2021-09" db="EMBL/GenBank/DDBJ databases">
        <authorList>
            <person name="Gilroy R."/>
        </authorList>
    </citation>
    <scope>NUCLEOTIDE SEQUENCE</scope>
    <source>
        <strain evidence="7">ChiGjej5B5-22894</strain>
    </source>
</reference>
<evidence type="ECO:0000256" key="1">
    <source>
        <dbReference type="ARBA" id="ARBA00010641"/>
    </source>
</evidence>
<dbReference type="SUPFAM" id="SSF88946">
    <property type="entry name" value="Sigma2 domain of RNA polymerase sigma factors"/>
    <property type="match status" value="1"/>
</dbReference>
<dbReference type="Gene3D" id="1.10.10.10">
    <property type="entry name" value="Winged helix-like DNA-binding domain superfamily/Winged helix DNA-binding domain"/>
    <property type="match status" value="1"/>
</dbReference>
<dbReference type="InterPro" id="IPR013324">
    <property type="entry name" value="RNA_pol_sigma_r3/r4-like"/>
</dbReference>
<dbReference type="InterPro" id="IPR036388">
    <property type="entry name" value="WH-like_DNA-bd_sf"/>
</dbReference>
<comment type="caution">
    <text evidence="7">The sequence shown here is derived from an EMBL/GenBank/DDBJ whole genome shotgun (WGS) entry which is preliminary data.</text>
</comment>
<evidence type="ECO:0000256" key="3">
    <source>
        <dbReference type="ARBA" id="ARBA00023082"/>
    </source>
</evidence>
<evidence type="ECO:0000259" key="5">
    <source>
        <dbReference type="Pfam" id="PF04542"/>
    </source>
</evidence>
<evidence type="ECO:0000313" key="8">
    <source>
        <dbReference type="Proteomes" id="UP000742460"/>
    </source>
</evidence>
<reference evidence="7" key="1">
    <citation type="journal article" date="2021" name="PeerJ">
        <title>Extensive microbial diversity within the chicken gut microbiome revealed by metagenomics and culture.</title>
        <authorList>
            <person name="Gilroy R."/>
            <person name="Ravi A."/>
            <person name="Getino M."/>
            <person name="Pursley I."/>
            <person name="Horton D.L."/>
            <person name="Alikhan N.F."/>
            <person name="Baker D."/>
            <person name="Gharbi K."/>
            <person name="Hall N."/>
            <person name="Watson M."/>
            <person name="Adriaenssens E.M."/>
            <person name="Foster-Nyarko E."/>
            <person name="Jarju S."/>
            <person name="Secka A."/>
            <person name="Antonio M."/>
            <person name="Oren A."/>
            <person name="Chaudhuri R.R."/>
            <person name="La Ragione R."/>
            <person name="Hildebrand F."/>
            <person name="Pallen M.J."/>
        </authorList>
    </citation>
    <scope>NUCLEOTIDE SEQUENCE</scope>
    <source>
        <strain evidence="7">ChiGjej5B5-22894</strain>
    </source>
</reference>
<dbReference type="CDD" id="cd06171">
    <property type="entry name" value="Sigma70_r4"/>
    <property type="match status" value="1"/>
</dbReference>
<evidence type="ECO:0000256" key="2">
    <source>
        <dbReference type="ARBA" id="ARBA00023015"/>
    </source>
</evidence>
<dbReference type="PANTHER" id="PTHR43133">
    <property type="entry name" value="RNA POLYMERASE ECF-TYPE SIGMA FACTO"/>
    <property type="match status" value="1"/>
</dbReference>
<feature type="domain" description="RNA polymerase sigma-70 region 2" evidence="5">
    <location>
        <begin position="75"/>
        <end position="133"/>
    </location>
</feature>
<keyword evidence="3" id="KW-0731">Sigma factor</keyword>
<dbReference type="InterPro" id="IPR039425">
    <property type="entry name" value="RNA_pol_sigma-70-like"/>
</dbReference>
<comment type="similarity">
    <text evidence="1">Belongs to the sigma-70 factor family. ECF subfamily.</text>
</comment>
<keyword evidence="2" id="KW-0805">Transcription regulation</keyword>
<dbReference type="GO" id="GO:0003677">
    <property type="term" value="F:DNA binding"/>
    <property type="evidence" value="ECO:0007669"/>
    <property type="project" value="InterPro"/>
</dbReference>
<dbReference type="Pfam" id="PF08281">
    <property type="entry name" value="Sigma70_r4_2"/>
    <property type="match status" value="1"/>
</dbReference>
<dbReference type="Pfam" id="PF04542">
    <property type="entry name" value="Sigma70_r2"/>
    <property type="match status" value="1"/>
</dbReference>
<dbReference type="Proteomes" id="UP000742460">
    <property type="component" value="Unassembled WGS sequence"/>
</dbReference>